<name>A0A915XI19_9BACT</name>
<dbReference type="PANTHER" id="PTHR44591:SF25">
    <property type="entry name" value="CHEMOTAXIS TWO-COMPONENT RESPONSE REGULATOR"/>
    <property type="match status" value="1"/>
</dbReference>
<dbReference type="Gene3D" id="3.40.50.2300">
    <property type="match status" value="1"/>
</dbReference>
<evidence type="ECO:0000256" key="3">
    <source>
        <dbReference type="SAM" id="MobiDB-lite"/>
    </source>
</evidence>
<evidence type="ECO:0000313" key="5">
    <source>
        <dbReference type="EMBL" id="BCO08695.1"/>
    </source>
</evidence>
<dbReference type="SMART" id="SM00448">
    <property type="entry name" value="REC"/>
    <property type="match status" value="1"/>
</dbReference>
<dbReference type="InterPro" id="IPR050595">
    <property type="entry name" value="Bact_response_regulator"/>
</dbReference>
<evidence type="ECO:0000313" key="6">
    <source>
        <dbReference type="Proteomes" id="UP001063350"/>
    </source>
</evidence>
<evidence type="ECO:0000256" key="1">
    <source>
        <dbReference type="ARBA" id="ARBA00022553"/>
    </source>
</evidence>
<feature type="modified residue" description="4-aspartylphosphate" evidence="2">
    <location>
        <position position="54"/>
    </location>
</feature>
<feature type="domain" description="Response regulatory" evidence="4">
    <location>
        <begin position="5"/>
        <end position="93"/>
    </location>
</feature>
<keyword evidence="1 2" id="KW-0597">Phosphoprotein</keyword>
<reference evidence="5" key="1">
    <citation type="submission" date="2020-12" db="EMBL/GenBank/DDBJ databases">
        <title>Desulfobium dissulfuricans gen. nov., sp. nov., a novel mesophilic, sulfate-reducing bacterium isolated from a deep-sea hydrothermal vent.</title>
        <authorList>
            <person name="Hashimoto Y."/>
            <person name="Tame A."/>
            <person name="Sawayama S."/>
            <person name="Miyazaki J."/>
            <person name="Takai K."/>
            <person name="Nakagawa S."/>
        </authorList>
    </citation>
    <scope>NUCLEOTIDE SEQUENCE</scope>
    <source>
        <strain evidence="5">GF1</strain>
    </source>
</reference>
<dbReference type="SUPFAM" id="SSF52172">
    <property type="entry name" value="CheY-like"/>
    <property type="match status" value="1"/>
</dbReference>
<dbReference type="InterPro" id="IPR001789">
    <property type="entry name" value="Sig_transdc_resp-reg_receiver"/>
</dbReference>
<sequence length="93" mass="10489">MTDIHILVVDDDLVNRENISHVLEKDGYFVQKAVSGEEALQKLQAHRFDLVITDMKMAEVDGLQVMTAVKDMAPTPRLSSSPAMPPSTRRWRP</sequence>
<dbReference type="EMBL" id="AP024233">
    <property type="protein sequence ID" value="BCO08695.1"/>
    <property type="molecule type" value="Genomic_DNA"/>
</dbReference>
<keyword evidence="6" id="KW-1185">Reference proteome</keyword>
<dbReference type="AlphaFoldDB" id="A0A915XI19"/>
<dbReference type="KEGG" id="ddu:GF1_10710"/>
<dbReference type="PROSITE" id="PS50110">
    <property type="entry name" value="RESPONSE_REGULATORY"/>
    <property type="match status" value="1"/>
</dbReference>
<dbReference type="Proteomes" id="UP001063350">
    <property type="component" value="Chromosome"/>
</dbReference>
<dbReference type="Pfam" id="PF00072">
    <property type="entry name" value="Response_reg"/>
    <property type="match status" value="1"/>
</dbReference>
<proteinExistence type="predicted"/>
<accession>A0A915XI19</accession>
<gene>
    <name evidence="5" type="ORF">GF1_10710</name>
</gene>
<dbReference type="GO" id="GO:0000160">
    <property type="term" value="P:phosphorelay signal transduction system"/>
    <property type="evidence" value="ECO:0007669"/>
    <property type="project" value="InterPro"/>
</dbReference>
<dbReference type="CDD" id="cd17546">
    <property type="entry name" value="REC_hyHK_CKI1_RcsC-like"/>
    <property type="match status" value="1"/>
</dbReference>
<evidence type="ECO:0000256" key="2">
    <source>
        <dbReference type="PROSITE-ProRule" id="PRU00169"/>
    </source>
</evidence>
<organism evidence="5 6">
    <name type="scientific">Desulfolithobacter dissulfuricans</name>
    <dbReference type="NCBI Taxonomy" id="2795293"/>
    <lineage>
        <taxon>Bacteria</taxon>
        <taxon>Pseudomonadati</taxon>
        <taxon>Thermodesulfobacteriota</taxon>
        <taxon>Desulfobulbia</taxon>
        <taxon>Desulfobulbales</taxon>
        <taxon>Desulfobulbaceae</taxon>
        <taxon>Desulfolithobacter</taxon>
    </lineage>
</organism>
<feature type="region of interest" description="Disordered" evidence="3">
    <location>
        <begin position="74"/>
        <end position="93"/>
    </location>
</feature>
<protein>
    <recommendedName>
        <fullName evidence="4">Response regulatory domain-containing protein</fullName>
    </recommendedName>
</protein>
<dbReference type="InterPro" id="IPR011006">
    <property type="entry name" value="CheY-like_superfamily"/>
</dbReference>
<dbReference type="PANTHER" id="PTHR44591">
    <property type="entry name" value="STRESS RESPONSE REGULATOR PROTEIN 1"/>
    <property type="match status" value="1"/>
</dbReference>
<evidence type="ECO:0000259" key="4">
    <source>
        <dbReference type="PROSITE" id="PS50110"/>
    </source>
</evidence>
<dbReference type="RefSeq" id="WP_267928594.1">
    <property type="nucleotide sequence ID" value="NZ_AP024233.1"/>
</dbReference>